<protein>
    <submittedName>
        <fullName evidence="1">Uncharacterized protein</fullName>
    </submittedName>
</protein>
<keyword evidence="2" id="KW-1185">Reference proteome</keyword>
<dbReference type="STRING" id="319970.RV00_GL001724"/>
<comment type="caution">
    <text evidence="1">The sequence shown here is derived from an EMBL/GenBank/DDBJ whole genome shotgun (WGS) entry which is preliminary data.</text>
</comment>
<sequence length="137" mass="16107">MMKLIVDFKTSDGKAHRWQYRQPQTTLKKTELIQLFERLKLLQLFQIDLLSIEHASYQEVLETPLFTPHHTHGFASVQSFLNRGGTIHERTTFYPSTAVWLEKINAGKTYRHVLQQLRRQRCHHSISDDAPDPKALR</sequence>
<accession>A0A1L8SWF4</accession>
<proteinExistence type="predicted"/>
<dbReference type="EMBL" id="JXKM01000003">
    <property type="protein sequence ID" value="OJG36365.1"/>
    <property type="molecule type" value="Genomic_DNA"/>
</dbReference>
<reference evidence="1 2" key="1">
    <citation type="submission" date="2014-12" db="EMBL/GenBank/DDBJ databases">
        <title>Draft genome sequences of 29 type strains of Enterococci.</title>
        <authorList>
            <person name="Zhong Z."/>
            <person name="Sun Z."/>
            <person name="Liu W."/>
            <person name="Zhang W."/>
            <person name="Zhang H."/>
        </authorList>
    </citation>
    <scope>NUCLEOTIDE SEQUENCE [LARGE SCALE GENOMIC DNA]</scope>
    <source>
        <strain evidence="1 2">DSM 22802</strain>
    </source>
</reference>
<name>A0A1L8SWF4_9ENTE</name>
<dbReference type="Proteomes" id="UP000183700">
    <property type="component" value="Unassembled WGS sequence"/>
</dbReference>
<evidence type="ECO:0000313" key="1">
    <source>
        <dbReference type="EMBL" id="OJG36365.1"/>
    </source>
</evidence>
<gene>
    <name evidence="1" type="ORF">RV00_GL001724</name>
</gene>
<organism evidence="1 2">
    <name type="scientific">Enterococcus devriesei</name>
    <dbReference type="NCBI Taxonomy" id="319970"/>
    <lineage>
        <taxon>Bacteria</taxon>
        <taxon>Bacillati</taxon>
        <taxon>Bacillota</taxon>
        <taxon>Bacilli</taxon>
        <taxon>Lactobacillales</taxon>
        <taxon>Enterococcaceae</taxon>
        <taxon>Enterococcus</taxon>
    </lineage>
</organism>
<evidence type="ECO:0000313" key="2">
    <source>
        <dbReference type="Proteomes" id="UP000183700"/>
    </source>
</evidence>
<dbReference type="AlphaFoldDB" id="A0A1L8SWF4"/>